<dbReference type="Proteomes" id="UP000694872">
    <property type="component" value="Unplaced"/>
</dbReference>
<keyword evidence="4" id="KW-0158">Chromosome</keyword>
<feature type="compositionally biased region" description="Basic residues" evidence="6">
    <location>
        <begin position="44"/>
        <end position="58"/>
    </location>
</feature>
<evidence type="ECO:0000313" key="10">
    <source>
        <dbReference type="RefSeq" id="XP_013175249.1"/>
    </source>
</evidence>
<dbReference type="RefSeq" id="XP_013175249.1">
    <property type="nucleotide sequence ID" value="XM_013319795.1"/>
</dbReference>
<dbReference type="GeneID" id="106123458"/>
<dbReference type="PANTHER" id="PTHR13386:SF1">
    <property type="entry name" value="HISTONE PARYLATION FACTOR 1"/>
    <property type="match status" value="1"/>
</dbReference>
<dbReference type="GO" id="GO:0006974">
    <property type="term" value="P:DNA damage response"/>
    <property type="evidence" value="ECO:0007669"/>
    <property type="project" value="InterPro"/>
</dbReference>
<dbReference type="KEGG" id="pxu:106123458"/>
<dbReference type="Proteomes" id="UP000053268">
    <property type="component" value="Unassembled WGS sequence"/>
</dbReference>
<evidence type="ECO:0000313" key="8">
    <source>
        <dbReference type="EMBL" id="KPJ00998.1"/>
    </source>
</evidence>
<feature type="compositionally biased region" description="Basic and acidic residues" evidence="6">
    <location>
        <begin position="64"/>
        <end position="88"/>
    </location>
</feature>
<dbReference type="PANTHER" id="PTHR13386">
    <property type="entry name" value="HISTONE PARYLATION FACTOR 1"/>
    <property type="match status" value="1"/>
</dbReference>
<sequence>MSEEWISYVNDPRTTCKYGAKCYQKNPDHHKTYKHPPKNDSKKFKNNKGGKARMHPYIKNKNPVVKDTEIPRVDPSSTDDKKLTKDISESTTNNEVKDTNKESSPLVESSETSQLYDKSEDNKLYKELFLVEMPSDFFQFYKCLSEDQSVDKTLASVNLQLIGPYDLLLGKLPMLDDKELYLVHWRFFYDPPEFQAVLKKKGKSEFHIGYYRDDPESNPEFVASNDSAKDCLIQPLADNIFGAVYQYLQNEKKASPFLSMPCQKLMEKIKKWANESNFSIDEYDRKKRSPVTKTLHGAGIVVPFNKKTELGYRPLVESNANLKKMFAKLESSSSQKEKDEVLSQIQPVLTYASIAVDECDFGTGLEIGIDLFCSGLKELESNAVSSLCTAYSLLKRDAFAKIIKVHMKNRRKGPNMSIF</sequence>
<evidence type="ECO:0000256" key="1">
    <source>
        <dbReference type="ARBA" id="ARBA00004123"/>
    </source>
</evidence>
<feature type="compositionally biased region" description="Polar residues" evidence="6">
    <location>
        <begin position="102"/>
        <end position="115"/>
    </location>
</feature>
<dbReference type="CTD" id="54969"/>
<dbReference type="InterPro" id="IPR019406">
    <property type="entry name" value="APLF_PBZ"/>
</dbReference>
<evidence type="ECO:0000256" key="6">
    <source>
        <dbReference type="SAM" id="MobiDB-lite"/>
    </source>
</evidence>
<evidence type="ECO:0000259" key="7">
    <source>
        <dbReference type="Pfam" id="PF10283"/>
    </source>
</evidence>
<dbReference type="Pfam" id="PF10228">
    <property type="entry name" value="HPF1"/>
    <property type="match status" value="1"/>
</dbReference>
<dbReference type="EMBL" id="KQ459439">
    <property type="protein sequence ID" value="KPJ00998.1"/>
    <property type="molecule type" value="Genomic_DNA"/>
</dbReference>
<evidence type="ECO:0000256" key="5">
    <source>
        <dbReference type="ARBA" id="ARBA00023242"/>
    </source>
</evidence>
<evidence type="ECO:0000256" key="4">
    <source>
        <dbReference type="ARBA" id="ARBA00022454"/>
    </source>
</evidence>
<name>A0A194Q634_PAPXU</name>
<evidence type="ECO:0000256" key="3">
    <source>
        <dbReference type="ARBA" id="ARBA00010803"/>
    </source>
</evidence>
<dbReference type="Pfam" id="PF10283">
    <property type="entry name" value="zf-CCHH"/>
    <property type="match status" value="1"/>
</dbReference>
<dbReference type="GO" id="GO:0072572">
    <property type="term" value="F:poly-ADP-D-ribose binding"/>
    <property type="evidence" value="ECO:0007669"/>
    <property type="project" value="TreeGrafter"/>
</dbReference>
<organism evidence="8 9">
    <name type="scientific">Papilio xuthus</name>
    <name type="common">Asian swallowtail butterfly</name>
    <dbReference type="NCBI Taxonomy" id="66420"/>
    <lineage>
        <taxon>Eukaryota</taxon>
        <taxon>Metazoa</taxon>
        <taxon>Ecdysozoa</taxon>
        <taxon>Arthropoda</taxon>
        <taxon>Hexapoda</taxon>
        <taxon>Insecta</taxon>
        <taxon>Pterygota</taxon>
        <taxon>Neoptera</taxon>
        <taxon>Endopterygota</taxon>
        <taxon>Lepidoptera</taxon>
        <taxon>Glossata</taxon>
        <taxon>Ditrysia</taxon>
        <taxon>Papilionoidea</taxon>
        <taxon>Papilionidae</taxon>
        <taxon>Papilioninae</taxon>
        <taxon>Papilio</taxon>
    </lineage>
</organism>
<evidence type="ECO:0000313" key="9">
    <source>
        <dbReference type="Proteomes" id="UP000053268"/>
    </source>
</evidence>
<comment type="subcellular location">
    <subcellularLocation>
        <location evidence="2">Chromosome</location>
    </subcellularLocation>
    <subcellularLocation>
        <location evidence="1">Nucleus</location>
    </subcellularLocation>
</comment>
<feature type="domain" description="PBZ-type" evidence="7">
    <location>
        <begin position="13"/>
        <end position="38"/>
    </location>
</feature>
<evidence type="ECO:0000256" key="2">
    <source>
        <dbReference type="ARBA" id="ARBA00004286"/>
    </source>
</evidence>
<dbReference type="STRING" id="66420.A0A194Q634"/>
<dbReference type="InterPro" id="IPR019361">
    <property type="entry name" value="HPF1"/>
</dbReference>
<dbReference type="OrthoDB" id="416496at2759"/>
<reference evidence="8 9" key="1">
    <citation type="journal article" date="2015" name="Nat. Commun.">
        <title>Outbred genome sequencing and CRISPR/Cas9 gene editing in butterflies.</title>
        <authorList>
            <person name="Li X."/>
            <person name="Fan D."/>
            <person name="Zhang W."/>
            <person name="Liu G."/>
            <person name="Zhang L."/>
            <person name="Zhao L."/>
            <person name="Fang X."/>
            <person name="Chen L."/>
            <person name="Dong Y."/>
            <person name="Chen Y."/>
            <person name="Ding Y."/>
            <person name="Zhao R."/>
            <person name="Feng M."/>
            <person name="Zhu Y."/>
            <person name="Feng Y."/>
            <person name="Jiang X."/>
            <person name="Zhu D."/>
            <person name="Xiang H."/>
            <person name="Feng X."/>
            <person name="Li S."/>
            <person name="Wang J."/>
            <person name="Zhang G."/>
            <person name="Kronforst M.R."/>
            <person name="Wang W."/>
        </authorList>
    </citation>
    <scope>NUCLEOTIDE SEQUENCE [LARGE SCALE GENOMIC DNA]</scope>
    <source>
        <strain evidence="8">Ya'a_city_454_Px</strain>
        <tissue evidence="8">Whole body</tissue>
    </source>
</reference>
<gene>
    <name evidence="10" type="primary">LOC106123458</name>
    <name evidence="8" type="ORF">RR46_05263</name>
</gene>
<dbReference type="GO" id="GO:0005694">
    <property type="term" value="C:chromosome"/>
    <property type="evidence" value="ECO:0007669"/>
    <property type="project" value="UniProtKB-SubCell"/>
</dbReference>
<reference evidence="10" key="2">
    <citation type="submission" date="2025-04" db="UniProtKB">
        <authorList>
            <consortium name="RefSeq"/>
        </authorList>
    </citation>
    <scope>IDENTIFICATION</scope>
</reference>
<dbReference type="AlphaFoldDB" id="A0A194Q634"/>
<feature type="region of interest" description="Disordered" evidence="6">
    <location>
        <begin position="24"/>
        <end position="115"/>
    </location>
</feature>
<protein>
    <submittedName>
        <fullName evidence="8 10">UPF0609 protein CG1218</fullName>
    </submittedName>
</protein>
<proteinExistence type="inferred from homology"/>
<dbReference type="GO" id="GO:0005634">
    <property type="term" value="C:nucleus"/>
    <property type="evidence" value="ECO:0007669"/>
    <property type="project" value="UniProtKB-SubCell"/>
</dbReference>
<keyword evidence="5" id="KW-0539">Nucleus</keyword>
<comment type="similarity">
    <text evidence="3">Belongs to the HPF1 family.</text>
</comment>
<keyword evidence="9" id="KW-1185">Reference proteome</keyword>
<dbReference type="GO" id="GO:0042393">
    <property type="term" value="F:histone binding"/>
    <property type="evidence" value="ECO:0007669"/>
    <property type="project" value="InterPro"/>
</dbReference>
<accession>A0A194Q634</accession>